<dbReference type="EMBL" id="CP007141">
    <property type="protein sequence ID" value="AJC73992.1"/>
    <property type="molecule type" value="Genomic_DNA"/>
</dbReference>
<proteinExistence type="predicted"/>
<reference evidence="3 4" key="1">
    <citation type="submission" date="2014-01" db="EMBL/GenBank/DDBJ databases">
        <title>Genome sequencing of Thermotog hypogea.</title>
        <authorList>
            <person name="Zhang X."/>
            <person name="Alvare G."/>
            <person name="Fristensky B."/>
            <person name="Chen L."/>
            <person name="Suen T."/>
            <person name="Chen Q."/>
            <person name="Ma K."/>
        </authorList>
    </citation>
    <scope>NUCLEOTIDE SEQUENCE [LARGE SCALE GENOMIC DNA]</scope>
    <source>
        <strain evidence="3 4">DSM 11164</strain>
    </source>
</reference>
<dbReference type="Proteomes" id="UP000077469">
    <property type="component" value="Chromosome"/>
</dbReference>
<dbReference type="PANTHER" id="PTHR43283">
    <property type="entry name" value="BETA-LACTAMASE-RELATED"/>
    <property type="match status" value="1"/>
</dbReference>
<dbReference type="InterPro" id="IPR012338">
    <property type="entry name" value="Beta-lactam/transpept-like"/>
</dbReference>
<dbReference type="KEGG" id="phy:AJ81_07095"/>
<dbReference type="SUPFAM" id="SSF56601">
    <property type="entry name" value="beta-lactamase/transpeptidase-like"/>
    <property type="match status" value="1"/>
</dbReference>
<dbReference type="PATRIC" id="fig|1123384.7.peg.1425"/>
<name>A0A0X1KRT9_9THEM</name>
<dbReference type="InterPro" id="IPR050789">
    <property type="entry name" value="Diverse_Enzym_Activities"/>
</dbReference>
<dbReference type="GO" id="GO:0016787">
    <property type="term" value="F:hydrolase activity"/>
    <property type="evidence" value="ECO:0007669"/>
    <property type="project" value="UniProtKB-KW"/>
</dbReference>
<feature type="domain" description="Beta-lactamase-related" evidence="2">
    <location>
        <begin position="9"/>
        <end position="323"/>
    </location>
</feature>
<dbReference type="Gene3D" id="3.40.710.10">
    <property type="entry name" value="DD-peptidase/beta-lactamase superfamily"/>
    <property type="match status" value="1"/>
</dbReference>
<dbReference type="InterPro" id="IPR001466">
    <property type="entry name" value="Beta-lactam-related"/>
</dbReference>
<evidence type="ECO:0000256" key="1">
    <source>
        <dbReference type="ARBA" id="ARBA00022801"/>
    </source>
</evidence>
<keyword evidence="4" id="KW-1185">Reference proteome</keyword>
<evidence type="ECO:0000313" key="3">
    <source>
        <dbReference type="EMBL" id="AJC73992.1"/>
    </source>
</evidence>
<gene>
    <name evidence="3" type="ORF">AJ81_07095</name>
</gene>
<dbReference type="STRING" id="1123384.AJ81_07095"/>
<evidence type="ECO:0000259" key="2">
    <source>
        <dbReference type="Pfam" id="PF00144"/>
    </source>
</evidence>
<sequence>MSEKLFRCVDRIVEEGLNRIYPGATLLIGWPDEIVYEKAYGTLDFERKTNIDTIYDLASVTKVVATTTAVMKLFSEGYLHLHDTVGRFLNVEKPKADITILQLLSHTSGMQPYSELWKCFRGRELLEEIVKIQPVEEPGKKIVYSCLNFTTLMAIVERITNQRFDEFIYAIFEPLGMKNTRFSPGYAENTAPTSERDGKRLVGLADDELAYYLGGVSGNAGLFSNVRDLFTFMSSLLTGKIAPKPVVKLFTQTIVEASNGKRHLGWMCPASGTSSGDMLTEKAFGHSGFTGTTIWCRQDGLFVIFLTNKGFIKRHEEEIMRIRALLHNVVFLNIDERKELFD</sequence>
<dbReference type="PANTHER" id="PTHR43283:SF11">
    <property type="entry name" value="BETA-LACTAMASE-RELATED DOMAIN-CONTAINING PROTEIN"/>
    <property type="match status" value="1"/>
</dbReference>
<evidence type="ECO:0000313" key="4">
    <source>
        <dbReference type="Proteomes" id="UP000077469"/>
    </source>
</evidence>
<organism evidence="3 4">
    <name type="scientific">Pseudothermotoga hypogea DSM 11164 = NBRC 106472</name>
    <dbReference type="NCBI Taxonomy" id="1123384"/>
    <lineage>
        <taxon>Bacteria</taxon>
        <taxon>Thermotogati</taxon>
        <taxon>Thermotogota</taxon>
        <taxon>Thermotogae</taxon>
        <taxon>Thermotogales</taxon>
        <taxon>Thermotogaceae</taxon>
        <taxon>Pseudothermotoga</taxon>
    </lineage>
</organism>
<dbReference type="Pfam" id="PF00144">
    <property type="entry name" value="Beta-lactamase"/>
    <property type="match status" value="1"/>
</dbReference>
<dbReference type="AlphaFoldDB" id="A0A0X1KRT9"/>
<accession>A0A0X1KRT9</accession>
<keyword evidence="1" id="KW-0378">Hydrolase</keyword>
<dbReference type="OrthoDB" id="9770183at2"/>
<dbReference type="PaxDb" id="1123384-AJ81_07095"/>
<protein>
    <submittedName>
        <fullName evidence="3">Beta-lactamase</fullName>
    </submittedName>
</protein>